<organism evidence="1 2">
    <name type="scientific">Faecalibacterium duncaniae (strain DSM 17677 / JCM 31915 / A2-165)</name>
    <name type="common">Faecalibacterium prausnitzii</name>
    <dbReference type="NCBI Taxonomy" id="411483"/>
    <lineage>
        <taxon>Bacteria</taxon>
        <taxon>Bacillati</taxon>
        <taxon>Bacillota</taxon>
        <taxon>Clostridia</taxon>
        <taxon>Eubacteriales</taxon>
        <taxon>Oscillospiraceae</taxon>
        <taxon>Faecalibacterium</taxon>
    </lineage>
</organism>
<evidence type="ECO:0000313" key="1">
    <source>
        <dbReference type="EMBL" id="EEU96210.1"/>
    </source>
</evidence>
<gene>
    <name evidence="1" type="ORF">FAEPRAA2165_02187</name>
</gene>
<dbReference type="Proteomes" id="UP000004619">
    <property type="component" value="Unassembled WGS sequence"/>
</dbReference>
<dbReference type="EMBL" id="ACOP02000057">
    <property type="protein sequence ID" value="EEU96210.1"/>
    <property type="molecule type" value="Genomic_DNA"/>
</dbReference>
<protein>
    <submittedName>
        <fullName evidence="1">Uncharacterized protein</fullName>
    </submittedName>
</protein>
<dbReference type="HOGENOM" id="CLU_3061734_0_0_9"/>
<evidence type="ECO:0000313" key="2">
    <source>
        <dbReference type="Proteomes" id="UP000004619"/>
    </source>
</evidence>
<keyword evidence="2" id="KW-1185">Reference proteome</keyword>
<dbReference type="PATRIC" id="fig|411483.3.peg.1944"/>
<reference evidence="1" key="1">
    <citation type="submission" date="2009-08" db="EMBL/GenBank/DDBJ databases">
        <authorList>
            <person name="Weinstock G."/>
            <person name="Sodergren E."/>
            <person name="Clifton S."/>
            <person name="Fulton L."/>
            <person name="Fulton B."/>
            <person name="Courtney L."/>
            <person name="Fronick C."/>
            <person name="Harrison M."/>
            <person name="Strong C."/>
            <person name="Farmer C."/>
            <person name="Delahaunty K."/>
            <person name="Markovic C."/>
            <person name="Hall O."/>
            <person name="Minx P."/>
            <person name="Tomlinson C."/>
            <person name="Mitreva M."/>
            <person name="Nelson J."/>
            <person name="Hou S."/>
            <person name="Wollam A."/>
            <person name="Pepin K.H."/>
            <person name="Johnson M."/>
            <person name="Bhonagiri V."/>
            <person name="Nash W.E."/>
            <person name="Warren W."/>
            <person name="Chinwalla A."/>
            <person name="Mardis E.R."/>
            <person name="Wilson R.K."/>
        </authorList>
    </citation>
    <scope>NUCLEOTIDE SEQUENCE [LARGE SCALE GENOMIC DNA]</scope>
    <source>
        <strain evidence="1">A2-165</strain>
    </source>
</reference>
<dbReference type="STRING" id="411483.FAEPRAA2165_02187"/>
<dbReference type="AlphaFoldDB" id="C7H7A2"/>
<sequence>MIHCLSHPYLSKYPLGRGTIRSLLHRKQKKRPRRVDFTLLERLCSGTYNYTER</sequence>
<accession>C7H7A2</accession>
<proteinExistence type="predicted"/>
<name>C7H7A2_FAED2</name>
<comment type="caution">
    <text evidence="1">The sequence shown here is derived from an EMBL/GenBank/DDBJ whole genome shotgun (WGS) entry which is preliminary data.</text>
</comment>